<evidence type="ECO:0000313" key="3">
    <source>
        <dbReference type="EMBL" id="MFC5449104.1"/>
    </source>
</evidence>
<name>A0ABW0K791_9BACL</name>
<dbReference type="Pfam" id="PF00395">
    <property type="entry name" value="SLH"/>
    <property type="match status" value="2"/>
</dbReference>
<sequence length="400" mass="44113">MKKKEWIIMVWKKTWILGAILSTVAASGCQAVGGQSVSAEAAPIKTAPAKVALTDIDSHWAKDAILNGIKHGYVDGYEDSTFRPENNVSRAEFIKLLVTATGMTVDKNNGTNWYDSYVKTVDDLGVYHQDDFPLDQLNSPLTRVEMAKLAVRTVEKESRPKTANYYDTAVMSKATELGIIQGLAGGELGPDRTTTRAQAITIIERVLKAQKGEKLPADKAAVSMAEIALKGTNVENMWNMKIKDLPISLANGQGVDYKLTQVIVVDMGDPNSAYYSEFKDWTLKESRLITNTDISNYYVVAYHLVAKSDGKGTHDYFNAPVYVKGADGPANSPYGAFNSNNKYQPISGLLLDESKTVDDWRIYVYSKSKVSSNLTKYGFVNLVLGNTYDNNDNLLTIQQK</sequence>
<organism evidence="3 4">
    <name type="scientific">Paenibacillus aestuarii</name>
    <dbReference type="NCBI Taxonomy" id="516965"/>
    <lineage>
        <taxon>Bacteria</taxon>
        <taxon>Bacillati</taxon>
        <taxon>Bacillota</taxon>
        <taxon>Bacilli</taxon>
        <taxon>Bacillales</taxon>
        <taxon>Paenibacillaceae</taxon>
        <taxon>Paenibacillus</taxon>
    </lineage>
</organism>
<evidence type="ECO:0000259" key="2">
    <source>
        <dbReference type="PROSITE" id="PS51272"/>
    </source>
</evidence>
<dbReference type="InterPro" id="IPR051465">
    <property type="entry name" value="Cell_Envelope_Struct_Comp"/>
</dbReference>
<evidence type="ECO:0000256" key="1">
    <source>
        <dbReference type="SAM" id="SignalP"/>
    </source>
</evidence>
<feature type="domain" description="SLH" evidence="2">
    <location>
        <begin position="48"/>
        <end position="111"/>
    </location>
</feature>
<dbReference type="EMBL" id="JBHSMJ010000017">
    <property type="protein sequence ID" value="MFC5449104.1"/>
    <property type="molecule type" value="Genomic_DNA"/>
</dbReference>
<evidence type="ECO:0000313" key="4">
    <source>
        <dbReference type="Proteomes" id="UP001596044"/>
    </source>
</evidence>
<proteinExistence type="predicted"/>
<dbReference type="PANTHER" id="PTHR43308">
    <property type="entry name" value="OUTER MEMBRANE PROTEIN ALPHA-RELATED"/>
    <property type="match status" value="1"/>
</dbReference>
<dbReference type="PROSITE" id="PS51272">
    <property type="entry name" value="SLH"/>
    <property type="match status" value="2"/>
</dbReference>
<feature type="chain" id="PRO_5045181273" evidence="1">
    <location>
        <begin position="32"/>
        <end position="400"/>
    </location>
</feature>
<protein>
    <submittedName>
        <fullName evidence="3">S-layer homology domain-containing protein</fullName>
    </submittedName>
</protein>
<reference evidence="4" key="1">
    <citation type="journal article" date="2019" name="Int. J. Syst. Evol. Microbiol.">
        <title>The Global Catalogue of Microorganisms (GCM) 10K type strain sequencing project: providing services to taxonomists for standard genome sequencing and annotation.</title>
        <authorList>
            <consortium name="The Broad Institute Genomics Platform"/>
            <consortium name="The Broad Institute Genome Sequencing Center for Infectious Disease"/>
            <person name="Wu L."/>
            <person name="Ma J."/>
        </authorList>
    </citation>
    <scope>NUCLEOTIDE SEQUENCE [LARGE SCALE GENOMIC DNA]</scope>
    <source>
        <strain evidence="4">KACC 11904</strain>
    </source>
</reference>
<dbReference type="RefSeq" id="WP_377524709.1">
    <property type="nucleotide sequence ID" value="NZ_JBHSMJ010000017.1"/>
</dbReference>
<feature type="signal peptide" evidence="1">
    <location>
        <begin position="1"/>
        <end position="31"/>
    </location>
</feature>
<gene>
    <name evidence="3" type="ORF">ACFPOG_12600</name>
</gene>
<comment type="caution">
    <text evidence="3">The sequence shown here is derived from an EMBL/GenBank/DDBJ whole genome shotgun (WGS) entry which is preliminary data.</text>
</comment>
<dbReference type="Proteomes" id="UP001596044">
    <property type="component" value="Unassembled WGS sequence"/>
</dbReference>
<feature type="domain" description="SLH" evidence="2">
    <location>
        <begin position="153"/>
        <end position="217"/>
    </location>
</feature>
<dbReference type="InterPro" id="IPR001119">
    <property type="entry name" value="SLH_dom"/>
</dbReference>
<dbReference type="PROSITE" id="PS51257">
    <property type="entry name" value="PROKAR_LIPOPROTEIN"/>
    <property type="match status" value="1"/>
</dbReference>
<keyword evidence="1" id="KW-0732">Signal</keyword>
<keyword evidence="4" id="KW-1185">Reference proteome</keyword>
<accession>A0ABW0K791</accession>